<accession>A0A1E7F7J9</accession>
<protein>
    <recommendedName>
        <fullName evidence="3">Galactose-binding like protein</fullName>
    </recommendedName>
</protein>
<evidence type="ECO:0008006" key="3">
    <source>
        <dbReference type="Google" id="ProtNLM"/>
    </source>
</evidence>
<dbReference type="AlphaFoldDB" id="A0A1E7F7J9"/>
<name>A0A1E7F7J9_9STRA</name>
<dbReference type="SUPFAM" id="SSF49785">
    <property type="entry name" value="Galactose-binding domain-like"/>
    <property type="match status" value="1"/>
</dbReference>
<sequence>MSTTTLKRDESLTLLSHTSTGTTAKASSILQNNSKVYGPAHALDCTNTLSSWNSEGNPKGKTESFLVIDFSGSGKNHNRTVNPVELVVQFQAGFAAEEITLYRKNNTKADDDNSGDNKPRWLKVDEMEAEDDHESQSFPLYVEEPTTALKIVFNETTDFYGRVIIYQIQIWGKEFGDE</sequence>
<evidence type="ECO:0000313" key="2">
    <source>
        <dbReference type="Proteomes" id="UP000095751"/>
    </source>
</evidence>
<dbReference type="InParanoid" id="A0A1E7F7J9"/>
<gene>
    <name evidence="1" type="ORF">FRACYDRAFT_276203</name>
</gene>
<dbReference type="KEGG" id="fcy:FRACYDRAFT_276203"/>
<organism evidence="1 2">
    <name type="scientific">Fragilariopsis cylindrus CCMP1102</name>
    <dbReference type="NCBI Taxonomy" id="635003"/>
    <lineage>
        <taxon>Eukaryota</taxon>
        <taxon>Sar</taxon>
        <taxon>Stramenopiles</taxon>
        <taxon>Ochrophyta</taxon>
        <taxon>Bacillariophyta</taxon>
        <taxon>Bacillariophyceae</taxon>
        <taxon>Bacillariophycidae</taxon>
        <taxon>Bacillariales</taxon>
        <taxon>Bacillariaceae</taxon>
        <taxon>Fragilariopsis</taxon>
    </lineage>
</organism>
<dbReference type="Proteomes" id="UP000095751">
    <property type="component" value="Unassembled WGS sequence"/>
</dbReference>
<dbReference type="OrthoDB" id="10052260at2759"/>
<keyword evidence="2" id="KW-1185">Reference proteome</keyword>
<reference evidence="1 2" key="1">
    <citation type="submission" date="2016-09" db="EMBL/GenBank/DDBJ databases">
        <title>Extensive genetic diversity and differential bi-allelic expression allows diatom success in the polar Southern Ocean.</title>
        <authorList>
            <consortium name="DOE Joint Genome Institute"/>
            <person name="Mock T."/>
            <person name="Otillar R.P."/>
            <person name="Strauss J."/>
            <person name="Dupont C."/>
            <person name="Frickenhaus S."/>
            <person name="Maumus F."/>
            <person name="Mcmullan M."/>
            <person name="Sanges R."/>
            <person name="Schmutz J."/>
            <person name="Toseland A."/>
            <person name="Valas R."/>
            <person name="Veluchamy A."/>
            <person name="Ward B.J."/>
            <person name="Allen A."/>
            <person name="Barry K."/>
            <person name="Falciatore A."/>
            <person name="Ferrante M."/>
            <person name="Fortunato A.E."/>
            <person name="Gloeckner G."/>
            <person name="Gruber A."/>
            <person name="Hipkin R."/>
            <person name="Janech M."/>
            <person name="Kroth P."/>
            <person name="Leese F."/>
            <person name="Lindquist E."/>
            <person name="Lyon B.R."/>
            <person name="Martin J."/>
            <person name="Mayer C."/>
            <person name="Parker M."/>
            <person name="Quesneville H."/>
            <person name="Raymond J."/>
            <person name="Uhlig C."/>
            <person name="Valentin K.U."/>
            <person name="Worden A.Z."/>
            <person name="Armbrust E.V."/>
            <person name="Bowler C."/>
            <person name="Green B."/>
            <person name="Moulton V."/>
            <person name="Van Oosterhout C."/>
            <person name="Grigoriev I."/>
        </authorList>
    </citation>
    <scope>NUCLEOTIDE SEQUENCE [LARGE SCALE GENOMIC DNA]</scope>
    <source>
        <strain evidence="1 2">CCMP1102</strain>
    </source>
</reference>
<dbReference type="EMBL" id="KV784361">
    <property type="protein sequence ID" value="OEU13985.1"/>
    <property type="molecule type" value="Genomic_DNA"/>
</dbReference>
<evidence type="ECO:0000313" key="1">
    <source>
        <dbReference type="EMBL" id="OEU13985.1"/>
    </source>
</evidence>
<dbReference type="InterPro" id="IPR008979">
    <property type="entry name" value="Galactose-bd-like_sf"/>
</dbReference>
<proteinExistence type="predicted"/>